<dbReference type="OrthoDB" id="2086168at2"/>
<dbReference type="STRING" id="588602.SAMN04487991_1486"/>
<protein>
    <submittedName>
        <fullName evidence="1">Uncharacterized protein</fullName>
    </submittedName>
</protein>
<keyword evidence="2" id="KW-1185">Reference proteome</keyword>
<reference evidence="2" key="1">
    <citation type="submission" date="2016-10" db="EMBL/GenBank/DDBJ databases">
        <authorList>
            <person name="Varghese N."/>
            <person name="Submissions S."/>
        </authorList>
    </citation>
    <scope>NUCLEOTIDE SEQUENCE [LARGE SCALE GENOMIC DNA]</scope>
    <source>
        <strain evidence="2">DSM 26471</strain>
    </source>
</reference>
<dbReference type="AlphaFoldDB" id="A0A1I3NVF0"/>
<accession>A0A1I3NVF0</accession>
<dbReference type="Proteomes" id="UP000199630">
    <property type="component" value="Unassembled WGS sequence"/>
</dbReference>
<sequence length="110" mass="12264">MCSLCGILGCDDHWTNAIARPGVYSRNHDAQSRRTESARRIKAANAILSFRRVTLDVWQGRSYVVSSPTGASSVFEALSHLWPEAETLAGRDFDPLDEGLIAWMEERGRV</sequence>
<evidence type="ECO:0000313" key="2">
    <source>
        <dbReference type="Proteomes" id="UP000199630"/>
    </source>
</evidence>
<dbReference type="EMBL" id="FORH01000002">
    <property type="protein sequence ID" value="SFJ13244.1"/>
    <property type="molecule type" value="Genomic_DNA"/>
</dbReference>
<gene>
    <name evidence="1" type="ORF">SAMN04487991_1486</name>
</gene>
<name>A0A1I3NVF0_9RHOB</name>
<organism evidence="1 2">
    <name type="scientific">Celeribacter neptunius</name>
    <dbReference type="NCBI Taxonomy" id="588602"/>
    <lineage>
        <taxon>Bacteria</taxon>
        <taxon>Pseudomonadati</taxon>
        <taxon>Pseudomonadota</taxon>
        <taxon>Alphaproteobacteria</taxon>
        <taxon>Rhodobacterales</taxon>
        <taxon>Roseobacteraceae</taxon>
        <taxon>Celeribacter</taxon>
    </lineage>
</organism>
<dbReference type="RefSeq" id="WP_090059570.1">
    <property type="nucleotide sequence ID" value="NZ_FORH01000002.1"/>
</dbReference>
<evidence type="ECO:0000313" key="1">
    <source>
        <dbReference type="EMBL" id="SFJ13244.1"/>
    </source>
</evidence>
<proteinExistence type="predicted"/>